<dbReference type="EMBL" id="HACA01021542">
    <property type="protein sequence ID" value="CDW38903.1"/>
    <property type="molecule type" value="Transcribed_RNA"/>
</dbReference>
<sequence>MRFIFLADNVDVVHSRSSPIFRKISNLLRSESLFM</sequence>
<proteinExistence type="predicted"/>
<reference evidence="1" key="1">
    <citation type="submission" date="2014-05" db="EMBL/GenBank/DDBJ databases">
        <authorList>
            <person name="Chronopoulou M."/>
        </authorList>
    </citation>
    <scope>NUCLEOTIDE SEQUENCE</scope>
    <source>
        <tissue evidence="1">Whole organism</tissue>
    </source>
</reference>
<accession>A0A0K2UKY7</accession>
<evidence type="ECO:0000313" key="1">
    <source>
        <dbReference type="EMBL" id="CDW38903.1"/>
    </source>
</evidence>
<dbReference type="AlphaFoldDB" id="A0A0K2UKY7"/>
<name>A0A0K2UKY7_LEPSM</name>
<protein>
    <submittedName>
        <fullName evidence="1">Uncharacterized protein</fullName>
    </submittedName>
</protein>
<organism evidence="1">
    <name type="scientific">Lepeophtheirus salmonis</name>
    <name type="common">Salmon louse</name>
    <name type="synonym">Caligus salmonis</name>
    <dbReference type="NCBI Taxonomy" id="72036"/>
    <lineage>
        <taxon>Eukaryota</taxon>
        <taxon>Metazoa</taxon>
        <taxon>Ecdysozoa</taxon>
        <taxon>Arthropoda</taxon>
        <taxon>Crustacea</taxon>
        <taxon>Multicrustacea</taxon>
        <taxon>Hexanauplia</taxon>
        <taxon>Copepoda</taxon>
        <taxon>Siphonostomatoida</taxon>
        <taxon>Caligidae</taxon>
        <taxon>Lepeophtheirus</taxon>
    </lineage>
</organism>